<dbReference type="GO" id="GO:0008270">
    <property type="term" value="F:zinc ion binding"/>
    <property type="evidence" value="ECO:0007669"/>
    <property type="project" value="UniProtKB-KW"/>
</dbReference>
<dbReference type="PROSITE" id="PS50089">
    <property type="entry name" value="ZF_RING_2"/>
    <property type="match status" value="1"/>
</dbReference>
<protein>
    <recommendedName>
        <fullName evidence="5">RING-type domain-containing protein</fullName>
    </recommendedName>
</protein>
<evidence type="ECO:0000256" key="2">
    <source>
        <dbReference type="ARBA" id="ARBA00022833"/>
    </source>
</evidence>
<dbReference type="EMBL" id="BTSY01000001">
    <property type="protein sequence ID" value="GMT08887.1"/>
    <property type="molecule type" value="Genomic_DNA"/>
</dbReference>
<evidence type="ECO:0000313" key="7">
    <source>
        <dbReference type="Proteomes" id="UP001432322"/>
    </source>
</evidence>
<dbReference type="SUPFAM" id="SSF57850">
    <property type="entry name" value="RING/U-box"/>
    <property type="match status" value="1"/>
</dbReference>
<feature type="region of interest" description="Disordered" evidence="4">
    <location>
        <begin position="18"/>
        <end position="102"/>
    </location>
</feature>
<keyword evidence="1 3" id="KW-0863">Zinc-finger</keyword>
<reference evidence="6" key="1">
    <citation type="submission" date="2023-10" db="EMBL/GenBank/DDBJ databases">
        <title>Genome assembly of Pristionchus species.</title>
        <authorList>
            <person name="Yoshida K."/>
            <person name="Sommer R.J."/>
        </authorList>
    </citation>
    <scope>NUCLEOTIDE SEQUENCE</scope>
    <source>
        <strain evidence="6">RS5133</strain>
    </source>
</reference>
<dbReference type="PANTHER" id="PTHR21578:SF9">
    <property type="entry name" value="RING-TYPE DOMAIN-CONTAINING PROTEIN"/>
    <property type="match status" value="1"/>
</dbReference>
<gene>
    <name evidence="6" type="ORF">PFISCL1PPCAC_184</name>
</gene>
<sequence>LFIPFLFIIHPLLSSPERSTTLRMSGGPQQFLATTPLSPSLLSSHTQMTTSPTQHSSNPASPPTTARSDIDLHTCRDAPVSPVNQEDADLRTRREAGSPPVSSIQDATYIEARERFENRIRQGFANETVQRFIMFNDGENDEDSDRDVINNNAGNQINREVSSARSMSGADEAGSPASMDAMLIEARERFEYRIRQGFASETVQHRTMFNENSGHDNNHEEEEDHTSFSLQSNRNTELQLADDEQEAVATRVAEEQLRSSEDEEEETDTMAVRSGEYGACTICATDEVVAPSGCLYCRNHIGCRKCCNRWYRRSKTNEADGIASCPLCRHKWEGIGAEIGAMADLKKKE</sequence>
<feature type="non-terminal residue" evidence="6">
    <location>
        <position position="1"/>
    </location>
</feature>
<feature type="domain" description="RING-type" evidence="5">
    <location>
        <begin position="280"/>
        <end position="329"/>
    </location>
</feature>
<name>A0AAV5UPA1_9BILA</name>
<dbReference type="InterPro" id="IPR001841">
    <property type="entry name" value="Znf_RING"/>
</dbReference>
<keyword evidence="2" id="KW-0862">Zinc</keyword>
<evidence type="ECO:0000256" key="3">
    <source>
        <dbReference type="PROSITE-ProRule" id="PRU00175"/>
    </source>
</evidence>
<dbReference type="PANTHER" id="PTHR21578">
    <property type="entry name" value="PROTEIN CBG03826"/>
    <property type="match status" value="1"/>
</dbReference>
<feature type="compositionally biased region" description="Polar residues" evidence="4">
    <location>
        <begin position="45"/>
        <end position="67"/>
    </location>
</feature>
<dbReference type="InterPro" id="IPR013083">
    <property type="entry name" value="Znf_RING/FYVE/PHD"/>
</dbReference>
<keyword evidence="1 3" id="KW-0479">Metal-binding</keyword>
<dbReference type="AlphaFoldDB" id="A0AAV5UPA1"/>
<feature type="compositionally biased region" description="Low complexity" evidence="4">
    <location>
        <begin position="32"/>
        <end position="44"/>
    </location>
</feature>
<keyword evidence="7" id="KW-1185">Reference proteome</keyword>
<accession>A0AAV5UPA1</accession>
<dbReference type="Gene3D" id="3.30.40.10">
    <property type="entry name" value="Zinc/RING finger domain, C3HC4 (zinc finger)"/>
    <property type="match status" value="1"/>
</dbReference>
<comment type="caution">
    <text evidence="6">The sequence shown here is derived from an EMBL/GenBank/DDBJ whole genome shotgun (WGS) entry which is preliminary data.</text>
</comment>
<proteinExistence type="predicted"/>
<feature type="region of interest" description="Disordered" evidence="4">
    <location>
        <begin position="204"/>
        <end position="230"/>
    </location>
</feature>
<evidence type="ECO:0000256" key="1">
    <source>
        <dbReference type="ARBA" id="ARBA00022771"/>
    </source>
</evidence>
<dbReference type="Proteomes" id="UP001432322">
    <property type="component" value="Unassembled WGS sequence"/>
</dbReference>
<evidence type="ECO:0000256" key="4">
    <source>
        <dbReference type="SAM" id="MobiDB-lite"/>
    </source>
</evidence>
<evidence type="ECO:0000259" key="5">
    <source>
        <dbReference type="PROSITE" id="PS50089"/>
    </source>
</evidence>
<organism evidence="6 7">
    <name type="scientific">Pristionchus fissidentatus</name>
    <dbReference type="NCBI Taxonomy" id="1538716"/>
    <lineage>
        <taxon>Eukaryota</taxon>
        <taxon>Metazoa</taxon>
        <taxon>Ecdysozoa</taxon>
        <taxon>Nematoda</taxon>
        <taxon>Chromadorea</taxon>
        <taxon>Rhabditida</taxon>
        <taxon>Rhabditina</taxon>
        <taxon>Diplogasteromorpha</taxon>
        <taxon>Diplogasteroidea</taxon>
        <taxon>Neodiplogasteridae</taxon>
        <taxon>Pristionchus</taxon>
    </lineage>
</organism>
<evidence type="ECO:0000313" key="6">
    <source>
        <dbReference type="EMBL" id="GMT08887.1"/>
    </source>
</evidence>